<gene>
    <name evidence="4" type="ORF">AUC61_15410</name>
</gene>
<dbReference type="InterPro" id="IPR056074">
    <property type="entry name" value="DUF7657"/>
</dbReference>
<feature type="domain" description="DUF7654" evidence="2">
    <location>
        <begin position="734"/>
        <end position="867"/>
    </location>
</feature>
<feature type="transmembrane region" description="Helical" evidence="1">
    <location>
        <begin position="576"/>
        <end position="597"/>
    </location>
</feature>
<feature type="transmembrane region" description="Helical" evidence="1">
    <location>
        <begin position="641"/>
        <end position="658"/>
    </location>
</feature>
<feature type="transmembrane region" description="Helical" evidence="1">
    <location>
        <begin position="754"/>
        <end position="771"/>
    </location>
</feature>
<feature type="transmembrane region" description="Helical" evidence="1">
    <location>
        <begin position="234"/>
        <end position="252"/>
    </location>
</feature>
<feature type="transmembrane region" description="Helical" evidence="1">
    <location>
        <begin position="552"/>
        <end position="569"/>
    </location>
</feature>
<protein>
    <recommendedName>
        <fullName evidence="6">4-amino-4-deoxy-L-arabinose transferase</fullName>
    </recommendedName>
</protein>
<dbReference type="Pfam" id="PF24677">
    <property type="entry name" value="DUF7657"/>
    <property type="match status" value="1"/>
</dbReference>
<feature type="transmembrane region" description="Helical" evidence="1">
    <location>
        <begin position="670"/>
        <end position="692"/>
    </location>
</feature>
<comment type="caution">
    <text evidence="4">The sequence shown here is derived from an EMBL/GenBank/DDBJ whole genome shotgun (WGS) entry which is preliminary data.</text>
</comment>
<feature type="transmembrane region" description="Helical" evidence="1">
    <location>
        <begin position="44"/>
        <end position="64"/>
    </location>
</feature>
<dbReference type="InterPro" id="IPR056071">
    <property type="entry name" value="DUF7654"/>
</dbReference>
<evidence type="ECO:0000259" key="3">
    <source>
        <dbReference type="Pfam" id="PF24677"/>
    </source>
</evidence>
<sequence>MTSNSRPRYSTFLIINAASCIKGLIVAFHARAHEARAELSIFKPFYMFNIALLLSIYCSTVWATEPQLSPAAGRGHIDLITFENNRITAQGWAAAEQASRQITSIAIRLDDKEVYAGVFEKPLRPDVAEIFQRPQWLNSGWRVSFEIPDGIKTGVHAVTAIARIASGESITLTPSATAQSLYVYQDPANDKSVIRPIKLIIAFSVLFLAIAFIKSTAITQRINHRFALGLSEPALFSSFVLLVSFLFVGLGLTGSSLHHGQANAPFVEMDSIRIMGNDQPIRSDEWLVQTPFAIAQFNHEPPFPVVNKNVGEDGQNMMVTSMTSVPIAHVTALAKPATWGFFVFDLRRALSWNWCFPIVGCFLALAFVLNRLSDEHWKHGFLFSALFCCAPYVVGWSFWPAYTVFFPCLILLSALQILKTSSLYRLIPLGVLLGLASAGFAFILYPPWQVSVGYVFVAMTIGIVIREKLHQQLTLPRGITYLFAMGVAGALVAAWWLDASDAVQTMSQTVYPGQRLTVGGTATLPLLLRGFTNIPTLQLINSTMSNQSEISSFYYLLLPLAALVALRAIQNRLTALEWSLTAICGVLLYYMFVGFPTDLAKYSLWGRSAPYRADLALGLASLILTRLLLGQKSQPQESTQTVKVIAVAVSVGWIYIVYRSLAQLDSTLTSGMPSSLLILILLITAALSYFLITNRFKPFVLISLGLSLATTVSFHPISIAPSEVRLRPVPTTADTLASALKGKRVVVLESTTPAMFLIASGISVVNGINYFPQKTLWSRMDPDGKQRDVYNRYQHLAFVGAQSPAEAYKLGTPHPDIVMVTLNLATFDFRLSGANVVLAPDNDTSRLDENKGLSFTGTANGWSWFTVK</sequence>
<feature type="transmembrane region" description="Helical" evidence="1">
    <location>
        <begin position="609"/>
        <end position="629"/>
    </location>
</feature>
<feature type="domain" description="DUF7657" evidence="3">
    <location>
        <begin position="238"/>
        <end position="629"/>
    </location>
</feature>
<reference evidence="4 5" key="1">
    <citation type="submission" date="2015-12" db="EMBL/GenBank/DDBJ databases">
        <title>Phylogenomics in the description of a new species in the Pseudomonas syringae group.</title>
        <authorList>
            <person name="Busquets A."/>
            <person name="Gomila M."/>
            <person name="Beiki F."/>
            <person name="Rahimian H."/>
            <person name="Mulet M."/>
            <person name="Sanchez D."/>
            <person name="Garcia-Valdes E."/>
            <person name="Lalucat J."/>
        </authorList>
    </citation>
    <scope>NUCLEOTIDE SEQUENCE [LARGE SCALE GENOMIC DNA]</scope>
    <source>
        <strain evidence="4 5">S25</strain>
    </source>
</reference>
<feature type="transmembrane region" description="Helical" evidence="1">
    <location>
        <begin position="199"/>
        <end position="222"/>
    </location>
</feature>
<feature type="transmembrane region" description="Helical" evidence="1">
    <location>
        <begin position="699"/>
        <end position="719"/>
    </location>
</feature>
<feature type="transmembrane region" description="Helical" evidence="1">
    <location>
        <begin position="451"/>
        <end position="467"/>
    </location>
</feature>
<keyword evidence="1" id="KW-0812">Transmembrane</keyword>
<dbReference type="RefSeq" id="WP_243247137.1">
    <property type="nucleotide sequence ID" value="NZ_LOHG01000009.1"/>
</dbReference>
<organism evidence="4 5">
    <name type="scientific">Pseudomonas maioricensis</name>
    <dbReference type="NCBI Taxonomy" id="1766623"/>
    <lineage>
        <taxon>Bacteria</taxon>
        <taxon>Pseudomonadati</taxon>
        <taxon>Pseudomonadota</taxon>
        <taxon>Gammaproteobacteria</taxon>
        <taxon>Pseudomonadales</taxon>
        <taxon>Pseudomonadaceae</taxon>
        <taxon>Pseudomonas</taxon>
    </lineage>
</organism>
<dbReference type="Proteomes" id="UP001320513">
    <property type="component" value="Unassembled WGS sequence"/>
</dbReference>
<feature type="transmembrane region" description="Helical" evidence="1">
    <location>
        <begin position="381"/>
        <end position="414"/>
    </location>
</feature>
<accession>A0ABS9ZL00</accession>
<feature type="transmembrane region" description="Helical" evidence="1">
    <location>
        <begin position="426"/>
        <end position="445"/>
    </location>
</feature>
<evidence type="ECO:0000313" key="4">
    <source>
        <dbReference type="EMBL" id="MCI8210922.1"/>
    </source>
</evidence>
<dbReference type="EMBL" id="LOHG01000009">
    <property type="protein sequence ID" value="MCI8210922.1"/>
    <property type="molecule type" value="Genomic_DNA"/>
</dbReference>
<evidence type="ECO:0000256" key="1">
    <source>
        <dbReference type="SAM" id="Phobius"/>
    </source>
</evidence>
<evidence type="ECO:0000313" key="5">
    <source>
        <dbReference type="Proteomes" id="UP001320513"/>
    </source>
</evidence>
<keyword evidence="5" id="KW-1185">Reference proteome</keyword>
<proteinExistence type="predicted"/>
<keyword evidence="1" id="KW-0472">Membrane</keyword>
<evidence type="ECO:0000259" key="2">
    <source>
        <dbReference type="Pfam" id="PF24672"/>
    </source>
</evidence>
<name>A0ABS9ZL00_9PSED</name>
<feature type="transmembrane region" description="Helical" evidence="1">
    <location>
        <begin position="12"/>
        <end position="32"/>
    </location>
</feature>
<keyword evidence="1" id="KW-1133">Transmembrane helix</keyword>
<feature type="transmembrane region" description="Helical" evidence="1">
    <location>
        <begin position="350"/>
        <end position="369"/>
    </location>
</feature>
<evidence type="ECO:0008006" key="6">
    <source>
        <dbReference type="Google" id="ProtNLM"/>
    </source>
</evidence>
<feature type="transmembrane region" description="Helical" evidence="1">
    <location>
        <begin position="479"/>
        <end position="497"/>
    </location>
</feature>
<dbReference type="Pfam" id="PF24672">
    <property type="entry name" value="DUF7654"/>
    <property type="match status" value="1"/>
</dbReference>